<gene>
    <name evidence="2" type="ORF">ACFO3A_14790</name>
</gene>
<reference evidence="3" key="1">
    <citation type="journal article" date="2019" name="Int. J. Syst. Evol. Microbiol.">
        <title>The Global Catalogue of Microorganisms (GCM) 10K type strain sequencing project: providing services to taxonomists for standard genome sequencing and annotation.</title>
        <authorList>
            <consortium name="The Broad Institute Genomics Platform"/>
            <consortium name="The Broad Institute Genome Sequencing Center for Infectious Disease"/>
            <person name="Wu L."/>
            <person name="Ma J."/>
        </authorList>
    </citation>
    <scope>NUCLEOTIDE SEQUENCE [LARGE SCALE GENOMIC DNA]</scope>
    <source>
        <strain evidence="3">JCM 11650</strain>
    </source>
</reference>
<feature type="transmembrane region" description="Helical" evidence="1">
    <location>
        <begin position="97"/>
        <end position="116"/>
    </location>
</feature>
<feature type="transmembrane region" description="Helical" evidence="1">
    <location>
        <begin position="266"/>
        <end position="284"/>
    </location>
</feature>
<dbReference type="RefSeq" id="WP_377727949.1">
    <property type="nucleotide sequence ID" value="NZ_JBHSEW010000017.1"/>
</dbReference>
<dbReference type="EMBL" id="JBHSEW010000017">
    <property type="protein sequence ID" value="MFC4623462.1"/>
    <property type="molecule type" value="Genomic_DNA"/>
</dbReference>
<evidence type="ECO:0000313" key="2">
    <source>
        <dbReference type="EMBL" id="MFC4623462.1"/>
    </source>
</evidence>
<feature type="transmembrane region" description="Helical" evidence="1">
    <location>
        <begin position="291"/>
        <end position="316"/>
    </location>
</feature>
<evidence type="ECO:0000256" key="1">
    <source>
        <dbReference type="SAM" id="Phobius"/>
    </source>
</evidence>
<keyword evidence="1" id="KW-1133">Transmembrane helix</keyword>
<sequence>MQFWRDISLSTVVAGLVAVLVGFTSSIALVFQAAQSFGASSAQITSWVWALCLGVGLCCIVPSLWLRQPVMVAWSTPGAAVLAAGGAAGQFGMEQAIGAFIGSAVLIFLCGATGIFERLMARIPVALASALLAGVLAKFGMDAFAAAASGPAIVLPMLAAYILGKHYQPRYVVLWTLLVGILAAALQGRMHWEQVQWALAVPQWTTPVFTWQAFVSLGIPLFVVTMASQNLPGVIVMRSAGYAVPVSGIVGLTGAASAVLAPFGGYAINFAAITAALCTGPEAHPDPARRYTAAVVCGVAYLVLGLYAAVVTGLLLAFPQALVLAVAGFALLGSIAGGLSVALADERRREAAIVTFLVTLSGVTLAGVGSAFWGVVAGAAVLLVQKLPVRPTT</sequence>
<feature type="transmembrane region" description="Helical" evidence="1">
    <location>
        <begin position="240"/>
        <end position="260"/>
    </location>
</feature>
<name>A0ABV9GZJ5_9BURK</name>
<accession>A0ABV9GZJ5</accession>
<feature type="transmembrane region" description="Helical" evidence="1">
    <location>
        <begin position="208"/>
        <end position="228"/>
    </location>
</feature>
<feature type="transmembrane region" description="Helical" evidence="1">
    <location>
        <begin position="123"/>
        <end position="140"/>
    </location>
</feature>
<proteinExistence type="predicted"/>
<feature type="transmembrane region" description="Helical" evidence="1">
    <location>
        <begin position="72"/>
        <end position="91"/>
    </location>
</feature>
<dbReference type="NCBIfam" id="TIGR00843">
    <property type="entry name" value="benE"/>
    <property type="match status" value="1"/>
</dbReference>
<feature type="transmembrane region" description="Helical" evidence="1">
    <location>
        <begin position="171"/>
        <end position="188"/>
    </location>
</feature>
<dbReference type="PANTHER" id="PTHR30199:SF0">
    <property type="entry name" value="INNER MEMBRANE PROTEIN YDCO"/>
    <property type="match status" value="1"/>
</dbReference>
<dbReference type="Pfam" id="PF03594">
    <property type="entry name" value="BenE"/>
    <property type="match status" value="1"/>
</dbReference>
<dbReference type="InterPro" id="IPR004711">
    <property type="entry name" value="Benzoate_Transporter"/>
</dbReference>
<comment type="caution">
    <text evidence="2">The sequence shown here is derived from an EMBL/GenBank/DDBJ whole genome shotgun (WGS) entry which is preliminary data.</text>
</comment>
<feature type="transmembrane region" description="Helical" evidence="1">
    <location>
        <begin position="351"/>
        <end position="384"/>
    </location>
</feature>
<keyword evidence="1" id="KW-0812">Transmembrane</keyword>
<organism evidence="2 3">
    <name type="scientific">Comamonas nitrativorans</name>
    <dbReference type="NCBI Taxonomy" id="108437"/>
    <lineage>
        <taxon>Bacteria</taxon>
        <taxon>Pseudomonadati</taxon>
        <taxon>Pseudomonadota</taxon>
        <taxon>Betaproteobacteria</taxon>
        <taxon>Burkholderiales</taxon>
        <taxon>Comamonadaceae</taxon>
        <taxon>Comamonas</taxon>
    </lineage>
</organism>
<keyword evidence="3" id="KW-1185">Reference proteome</keyword>
<feature type="transmembrane region" description="Helical" evidence="1">
    <location>
        <begin position="46"/>
        <end position="65"/>
    </location>
</feature>
<feature type="transmembrane region" description="Helical" evidence="1">
    <location>
        <begin position="322"/>
        <end position="344"/>
    </location>
</feature>
<protein>
    <submittedName>
        <fullName evidence="2">Benzoate/H(+) symporter BenE family transporter</fullName>
    </submittedName>
</protein>
<dbReference type="Proteomes" id="UP001595967">
    <property type="component" value="Unassembled WGS sequence"/>
</dbReference>
<keyword evidence="1" id="KW-0472">Membrane</keyword>
<feature type="transmembrane region" description="Helical" evidence="1">
    <location>
        <begin position="146"/>
        <end position="164"/>
    </location>
</feature>
<evidence type="ECO:0000313" key="3">
    <source>
        <dbReference type="Proteomes" id="UP001595967"/>
    </source>
</evidence>
<dbReference type="PANTHER" id="PTHR30199">
    <property type="entry name" value="MFS FAMILY TRANSPORTER, PREDICTED SUBSTRATE BENZOATE"/>
    <property type="match status" value="1"/>
</dbReference>
<feature type="transmembrane region" description="Helical" evidence="1">
    <location>
        <begin position="12"/>
        <end position="34"/>
    </location>
</feature>